<evidence type="ECO:0000313" key="13">
    <source>
        <dbReference type="Proteomes" id="UP000245783"/>
    </source>
</evidence>
<evidence type="ECO:0000256" key="5">
    <source>
        <dbReference type="ARBA" id="ARBA00022737"/>
    </source>
</evidence>
<dbReference type="PROSITE" id="PS50157">
    <property type="entry name" value="ZINC_FINGER_C2H2_2"/>
    <property type="match status" value="1"/>
</dbReference>
<dbReference type="GO" id="GO:0042273">
    <property type="term" value="P:ribosomal large subunit biogenesis"/>
    <property type="evidence" value="ECO:0007669"/>
    <property type="project" value="TreeGrafter"/>
</dbReference>
<dbReference type="InterPro" id="IPR041661">
    <property type="entry name" value="ZN622/Rei1/Reh1_Znf-C2H2"/>
</dbReference>
<proteinExistence type="inferred from homology"/>
<feature type="domain" description="C2H2-type" evidence="11">
    <location>
        <begin position="81"/>
        <end position="110"/>
    </location>
</feature>
<dbReference type="GO" id="GO:0008270">
    <property type="term" value="F:zinc ion binding"/>
    <property type="evidence" value="ECO:0007669"/>
    <property type="project" value="UniProtKB-KW"/>
</dbReference>
<evidence type="ECO:0000256" key="3">
    <source>
        <dbReference type="ARBA" id="ARBA00022517"/>
    </source>
</evidence>
<name>A0A316W8E0_9BASI</name>
<dbReference type="PROSITE" id="PS00028">
    <property type="entry name" value="ZINC_FINGER_C2H2_1"/>
    <property type="match status" value="2"/>
</dbReference>
<evidence type="ECO:0000256" key="8">
    <source>
        <dbReference type="ARBA" id="ARBA00034126"/>
    </source>
</evidence>
<dbReference type="Gene3D" id="3.30.160.60">
    <property type="entry name" value="Classic Zinc Finger"/>
    <property type="match status" value="1"/>
</dbReference>
<evidence type="ECO:0000313" key="12">
    <source>
        <dbReference type="EMBL" id="PWN45378.1"/>
    </source>
</evidence>
<comment type="similarity">
    <text evidence="8">Belongs to the REI1 family.</text>
</comment>
<dbReference type="PANTHER" id="PTHR13182">
    <property type="entry name" value="ZINC FINGER PROTEIN 622"/>
    <property type="match status" value="1"/>
</dbReference>
<comment type="subcellular location">
    <subcellularLocation>
        <location evidence="1">Cytoplasm</location>
    </subcellularLocation>
</comment>
<dbReference type="OrthoDB" id="19329at2759"/>
<dbReference type="InterPro" id="IPR022755">
    <property type="entry name" value="Znf_C2H2_jaz"/>
</dbReference>
<dbReference type="Proteomes" id="UP000245783">
    <property type="component" value="Unassembled WGS sequence"/>
</dbReference>
<dbReference type="InterPro" id="IPR003604">
    <property type="entry name" value="Matrin/U1-like-C_Znf_C2H2"/>
</dbReference>
<dbReference type="AlphaFoldDB" id="A0A316W8E0"/>
<evidence type="ECO:0000256" key="7">
    <source>
        <dbReference type="ARBA" id="ARBA00022833"/>
    </source>
</evidence>
<gene>
    <name evidence="12" type="ORF">IE81DRAFT_297429</name>
</gene>
<dbReference type="GO" id="GO:0003676">
    <property type="term" value="F:nucleic acid binding"/>
    <property type="evidence" value="ECO:0007669"/>
    <property type="project" value="InterPro"/>
</dbReference>
<dbReference type="PANTHER" id="PTHR13182:SF8">
    <property type="entry name" value="CYTOPLASMIC 60S SUBUNIT BIOGENESIS FACTOR ZNF622"/>
    <property type="match status" value="1"/>
</dbReference>
<evidence type="ECO:0000256" key="1">
    <source>
        <dbReference type="ARBA" id="ARBA00004496"/>
    </source>
</evidence>
<dbReference type="GO" id="GO:0030687">
    <property type="term" value="C:preribosome, large subunit precursor"/>
    <property type="evidence" value="ECO:0007669"/>
    <property type="project" value="TreeGrafter"/>
</dbReference>
<dbReference type="InterPro" id="IPR036236">
    <property type="entry name" value="Znf_C2H2_sf"/>
</dbReference>
<reference evidence="12 13" key="1">
    <citation type="journal article" date="2018" name="Mol. Biol. Evol.">
        <title>Broad Genomic Sampling Reveals a Smut Pathogenic Ancestry of the Fungal Clade Ustilaginomycotina.</title>
        <authorList>
            <person name="Kijpornyongpan T."/>
            <person name="Mondo S.J."/>
            <person name="Barry K."/>
            <person name="Sandor L."/>
            <person name="Lee J."/>
            <person name="Lipzen A."/>
            <person name="Pangilinan J."/>
            <person name="LaButti K."/>
            <person name="Hainaut M."/>
            <person name="Henrissat B."/>
            <person name="Grigoriev I.V."/>
            <person name="Spatafora J.W."/>
            <person name="Aime M.C."/>
        </authorList>
    </citation>
    <scope>NUCLEOTIDE SEQUENCE [LARGE SCALE GENOMIC DNA]</scope>
    <source>
        <strain evidence="12 13">MCA 4658</strain>
    </source>
</reference>
<dbReference type="SMART" id="SM00451">
    <property type="entry name" value="ZnF_U1"/>
    <property type="match status" value="2"/>
</dbReference>
<dbReference type="FunCoup" id="A0A316W8E0">
    <property type="interactions" value="264"/>
</dbReference>
<dbReference type="SMART" id="SM00355">
    <property type="entry name" value="ZnF_C2H2"/>
    <property type="match status" value="4"/>
</dbReference>
<feature type="region of interest" description="Disordered" evidence="10">
    <location>
        <begin position="320"/>
        <end position="347"/>
    </location>
</feature>
<dbReference type="Pfam" id="PF12171">
    <property type="entry name" value="zf-C2H2_jaz"/>
    <property type="match status" value="1"/>
</dbReference>
<evidence type="ECO:0000256" key="4">
    <source>
        <dbReference type="ARBA" id="ARBA00022723"/>
    </source>
</evidence>
<dbReference type="InterPro" id="IPR013087">
    <property type="entry name" value="Znf_C2H2_type"/>
</dbReference>
<dbReference type="Pfam" id="PF12756">
    <property type="entry name" value="zf-C2H2_2"/>
    <property type="match status" value="1"/>
</dbReference>
<dbReference type="RefSeq" id="XP_025372538.1">
    <property type="nucleotide sequence ID" value="XM_025512158.1"/>
</dbReference>
<keyword evidence="3" id="KW-0690">Ribosome biogenesis</keyword>
<dbReference type="InterPro" id="IPR040025">
    <property type="entry name" value="Znf622/Rei1/Reh1"/>
</dbReference>
<accession>A0A316W8E0</accession>
<evidence type="ECO:0000259" key="11">
    <source>
        <dbReference type="PROSITE" id="PS50157"/>
    </source>
</evidence>
<dbReference type="GeneID" id="37034028"/>
<organism evidence="12 13">
    <name type="scientific">Ceraceosorus guamensis</name>
    <dbReference type="NCBI Taxonomy" id="1522189"/>
    <lineage>
        <taxon>Eukaryota</taxon>
        <taxon>Fungi</taxon>
        <taxon>Dikarya</taxon>
        <taxon>Basidiomycota</taxon>
        <taxon>Ustilaginomycotina</taxon>
        <taxon>Exobasidiomycetes</taxon>
        <taxon>Ceraceosorales</taxon>
        <taxon>Ceraceosoraceae</taxon>
        <taxon>Ceraceosorus</taxon>
    </lineage>
</organism>
<keyword evidence="6 9" id="KW-0863">Zinc-finger</keyword>
<evidence type="ECO:0000256" key="6">
    <source>
        <dbReference type="ARBA" id="ARBA00022771"/>
    </source>
</evidence>
<dbReference type="SUPFAM" id="SSF57667">
    <property type="entry name" value="beta-beta-alpha zinc fingers"/>
    <property type="match status" value="1"/>
</dbReference>
<evidence type="ECO:0000256" key="9">
    <source>
        <dbReference type="PROSITE-ProRule" id="PRU00042"/>
    </source>
</evidence>
<feature type="compositionally biased region" description="Acidic residues" evidence="10">
    <location>
        <begin position="320"/>
        <end position="346"/>
    </location>
</feature>
<keyword evidence="4" id="KW-0479">Metal-binding</keyword>
<dbReference type="InParanoid" id="A0A316W8E0"/>
<keyword evidence="2" id="KW-0963">Cytoplasm</keyword>
<feature type="region of interest" description="Disordered" evidence="10">
    <location>
        <begin position="101"/>
        <end position="155"/>
    </location>
</feature>
<protein>
    <recommendedName>
        <fullName evidence="11">C2H2-type domain-containing protein</fullName>
    </recommendedName>
</protein>
<sequence>MVDVATSSSNAAQAAAPMWTCLSCSIGFPSPDAQREHYRSDLHRYNMKRRVAGLPHVRPDVFREKVEEINAAGTEPVKEAGKCQACAKSFATANAFRTHVNSRKHKENEALLSRARASSSKVTPSILHSTAAESEHAAQTAASPGDTAPAGEGLEDVSDLQKALAAASTNAAASAAILNGTLEVPADATEAEIEAAIDLRIASSKRVDPSKACMFCLKAGFRSLDETLEHLRSHHSFFVPDQEYLTDLAGLMVYLADKVSVGHLCLFCNGRGRGFNSAEAARSHMLDKGHCKIAYDSDEDMLELSDFYDFSSSYPDAEWEDVEGTVDGDSDEEEDVDTETETEDATDAGTVATTSSKRVRPDAQGVRFGDNEMELVLPSGARLGHRALRHVYDQRLRPAGRDVDSATHGSALAHRLANRAIAARKTEQQDASGLSLAQRGGNVVKAKDRGQAREAKRHIKEFRDVQRREQFKTRVGFRANNQAHFRDPLLQ</sequence>
<dbReference type="STRING" id="1522189.A0A316W8E0"/>
<dbReference type="EMBL" id="KZ819355">
    <property type="protein sequence ID" value="PWN45378.1"/>
    <property type="molecule type" value="Genomic_DNA"/>
</dbReference>
<evidence type="ECO:0000256" key="2">
    <source>
        <dbReference type="ARBA" id="ARBA00022490"/>
    </source>
</evidence>
<keyword evidence="7" id="KW-0862">Zinc</keyword>
<dbReference type="GO" id="GO:0005737">
    <property type="term" value="C:cytoplasm"/>
    <property type="evidence" value="ECO:0007669"/>
    <property type="project" value="UniProtKB-SubCell"/>
</dbReference>
<feature type="compositionally biased region" description="Low complexity" evidence="10">
    <location>
        <begin position="128"/>
        <end position="142"/>
    </location>
</feature>
<feature type="compositionally biased region" description="Low complexity" evidence="10">
    <location>
        <begin position="110"/>
        <end position="120"/>
    </location>
</feature>
<keyword evidence="5" id="KW-0677">Repeat</keyword>
<evidence type="ECO:0000256" key="10">
    <source>
        <dbReference type="SAM" id="MobiDB-lite"/>
    </source>
</evidence>
<keyword evidence="13" id="KW-1185">Reference proteome</keyword>